<organism evidence="2 3">
    <name type="scientific">Paludibaculum fermentans</name>
    <dbReference type="NCBI Taxonomy" id="1473598"/>
    <lineage>
        <taxon>Bacteria</taxon>
        <taxon>Pseudomonadati</taxon>
        <taxon>Acidobacteriota</taxon>
        <taxon>Terriglobia</taxon>
        <taxon>Bryobacterales</taxon>
        <taxon>Bryobacteraceae</taxon>
        <taxon>Paludibaculum</taxon>
    </lineage>
</organism>
<reference evidence="2 3" key="1">
    <citation type="submission" date="2020-10" db="EMBL/GenBank/DDBJ databases">
        <title>Complete genome sequence of Paludibaculum fermentans P105T, a facultatively anaerobic acidobacterium capable of dissimilatory Fe(III) reduction.</title>
        <authorList>
            <person name="Dedysh S.N."/>
            <person name="Beletsky A.V."/>
            <person name="Kulichevskaya I.S."/>
            <person name="Mardanov A.V."/>
            <person name="Ravin N.V."/>
        </authorList>
    </citation>
    <scope>NUCLEOTIDE SEQUENCE [LARGE SCALE GENOMIC DNA]</scope>
    <source>
        <strain evidence="2 3">P105</strain>
    </source>
</reference>
<dbReference type="Pfam" id="PF09860">
    <property type="entry name" value="DUF2087"/>
    <property type="match status" value="1"/>
</dbReference>
<keyword evidence="3" id="KW-1185">Reference proteome</keyword>
<dbReference type="Proteomes" id="UP000593892">
    <property type="component" value="Chromosome"/>
</dbReference>
<dbReference type="InterPro" id="IPR018656">
    <property type="entry name" value="DUF2087"/>
</dbReference>
<gene>
    <name evidence="2" type="ORF">IRI77_09510</name>
</gene>
<sequence>MSRVSIPFSTNDLSALARALRDQLVQCDHTPSHLELLNMLARSAGHRNFQSLRAQAAAENLLREAQPAAPPVDYVLVKRLAAYFDARGRLEQWPAKESLRELCLWVFWSRLPVKQDLSEAQLSGQLRAGHLFGDHALLRRELCDRSLVSRTADGRQYRRVERQPPVTAVALIRHLAARQEAAGGRAQ</sequence>
<dbReference type="KEGG" id="pfer:IRI77_09510"/>
<dbReference type="EMBL" id="CP063849">
    <property type="protein sequence ID" value="QOY90169.1"/>
    <property type="molecule type" value="Genomic_DNA"/>
</dbReference>
<protein>
    <submittedName>
        <fullName evidence="2">DUF2087 domain-containing protein</fullName>
    </submittedName>
</protein>
<proteinExistence type="predicted"/>
<evidence type="ECO:0000313" key="3">
    <source>
        <dbReference type="Proteomes" id="UP000593892"/>
    </source>
</evidence>
<name>A0A7S7NUV3_PALFE</name>
<dbReference type="AlphaFoldDB" id="A0A7S7NUV3"/>
<feature type="domain" description="DUF2087" evidence="1">
    <location>
        <begin position="89"/>
        <end position="159"/>
    </location>
</feature>
<evidence type="ECO:0000259" key="1">
    <source>
        <dbReference type="Pfam" id="PF09860"/>
    </source>
</evidence>
<evidence type="ECO:0000313" key="2">
    <source>
        <dbReference type="EMBL" id="QOY90169.1"/>
    </source>
</evidence>
<accession>A0A7S7NUV3</accession>